<dbReference type="AlphaFoldDB" id="A0A1X7HVB3"/>
<sequence length="64" mass="7437">MGERSEFHSGETAPNNGVYIEVGVKDHIMGIEDPQQVKLKKGDKFPDNRNDDRVWMNKRRIQPK</sequence>
<dbReference type="STRING" id="1313296.SAMN05661091_6036"/>
<gene>
    <name evidence="2" type="ORF">SAMN05661091_6036</name>
</gene>
<keyword evidence="3" id="KW-1185">Reference proteome</keyword>
<name>A0A1X7HVB3_9BACL</name>
<evidence type="ECO:0000313" key="3">
    <source>
        <dbReference type="Proteomes" id="UP000192940"/>
    </source>
</evidence>
<dbReference type="Proteomes" id="UP000192940">
    <property type="component" value="Chromosome I"/>
</dbReference>
<evidence type="ECO:0000256" key="1">
    <source>
        <dbReference type="SAM" id="MobiDB-lite"/>
    </source>
</evidence>
<feature type="compositionally biased region" description="Basic and acidic residues" evidence="1">
    <location>
        <begin position="40"/>
        <end position="55"/>
    </location>
</feature>
<dbReference type="Pfam" id="PF14168">
    <property type="entry name" value="YjzC"/>
    <property type="match status" value="1"/>
</dbReference>
<evidence type="ECO:0000313" key="2">
    <source>
        <dbReference type="EMBL" id="SMF92811.1"/>
    </source>
</evidence>
<feature type="region of interest" description="Disordered" evidence="1">
    <location>
        <begin position="39"/>
        <end position="64"/>
    </location>
</feature>
<dbReference type="InterPro" id="IPR025549">
    <property type="entry name" value="YjzC"/>
</dbReference>
<organism evidence="2 3">
    <name type="scientific">Paenibacillus uliginis N3/975</name>
    <dbReference type="NCBI Taxonomy" id="1313296"/>
    <lineage>
        <taxon>Bacteria</taxon>
        <taxon>Bacillati</taxon>
        <taxon>Bacillota</taxon>
        <taxon>Bacilli</taxon>
        <taxon>Bacillales</taxon>
        <taxon>Paenibacillaceae</taxon>
        <taxon>Paenibacillus</taxon>
    </lineage>
</organism>
<proteinExistence type="predicted"/>
<reference evidence="2 3" key="1">
    <citation type="submission" date="2017-04" db="EMBL/GenBank/DDBJ databases">
        <authorList>
            <person name="Afonso C.L."/>
            <person name="Miller P.J."/>
            <person name="Scott M.A."/>
            <person name="Spackman E."/>
            <person name="Goraichik I."/>
            <person name="Dimitrov K.M."/>
            <person name="Suarez D.L."/>
            <person name="Swayne D.E."/>
        </authorList>
    </citation>
    <scope>NUCLEOTIDE SEQUENCE [LARGE SCALE GENOMIC DNA]</scope>
    <source>
        <strain evidence="2 3">N3/975</strain>
    </source>
</reference>
<accession>A0A1X7HVB3</accession>
<protein>
    <submittedName>
        <fullName evidence="2">YjzC-like protein</fullName>
    </submittedName>
</protein>
<dbReference type="EMBL" id="LT840184">
    <property type="protein sequence ID" value="SMF92811.1"/>
    <property type="molecule type" value="Genomic_DNA"/>
</dbReference>